<feature type="chain" id="PRO_5011987549" description="Lcl C-terminal domain-containing protein" evidence="2">
    <location>
        <begin position="24"/>
        <end position="529"/>
    </location>
</feature>
<dbReference type="STRING" id="1519643.SAMN06295933_0863"/>
<feature type="domain" description="Lcl C-terminal" evidence="3">
    <location>
        <begin position="229"/>
        <end position="336"/>
    </location>
</feature>
<feature type="signal peptide" evidence="2">
    <location>
        <begin position="1"/>
        <end position="23"/>
    </location>
</feature>
<dbReference type="EMBL" id="FWZU01000001">
    <property type="protein sequence ID" value="SME96119.1"/>
    <property type="molecule type" value="Genomic_DNA"/>
</dbReference>
<gene>
    <name evidence="4" type="ORF">SAMN06295933_0863</name>
</gene>
<evidence type="ECO:0000259" key="3">
    <source>
        <dbReference type="Pfam" id="PF07603"/>
    </source>
</evidence>
<dbReference type="Proteomes" id="UP000192906">
    <property type="component" value="Unassembled WGS sequence"/>
</dbReference>
<dbReference type="AlphaFoldDB" id="A0A1X7CGZ3"/>
<dbReference type="PANTHER" id="PTHR35812">
    <property type="entry name" value="LIPOPROTEIN"/>
    <property type="match status" value="1"/>
</dbReference>
<dbReference type="PANTHER" id="PTHR35812:SF1">
    <property type="entry name" value="LIPOPROTEIN"/>
    <property type="match status" value="1"/>
</dbReference>
<dbReference type="Pfam" id="PF07603">
    <property type="entry name" value="Lcl_C"/>
    <property type="match status" value="2"/>
</dbReference>
<feature type="region of interest" description="Disordered" evidence="1">
    <location>
        <begin position="338"/>
        <end position="480"/>
    </location>
</feature>
<dbReference type="RefSeq" id="WP_085098786.1">
    <property type="nucleotide sequence ID" value="NZ_FWZU01000001.1"/>
</dbReference>
<keyword evidence="5" id="KW-1185">Reference proteome</keyword>
<reference evidence="5" key="1">
    <citation type="submission" date="2017-04" db="EMBL/GenBank/DDBJ databases">
        <authorList>
            <person name="Varghese N."/>
            <person name="Submissions S."/>
        </authorList>
    </citation>
    <scope>NUCLEOTIDE SEQUENCE [LARGE SCALE GENOMIC DNA]</scope>
    <source>
        <strain evidence="5">K3S</strain>
    </source>
</reference>
<keyword evidence="2" id="KW-0732">Signal</keyword>
<dbReference type="InterPro" id="IPR011460">
    <property type="entry name" value="Lcl_C"/>
</dbReference>
<feature type="compositionally biased region" description="Gly residues" evidence="1">
    <location>
        <begin position="442"/>
        <end position="470"/>
    </location>
</feature>
<evidence type="ECO:0000313" key="4">
    <source>
        <dbReference type="EMBL" id="SME96119.1"/>
    </source>
</evidence>
<dbReference type="OrthoDB" id="9793251at2"/>
<organism evidence="4 5">
    <name type="scientific">Desulfovibrio gilichinskyi</name>
    <dbReference type="NCBI Taxonomy" id="1519643"/>
    <lineage>
        <taxon>Bacteria</taxon>
        <taxon>Pseudomonadati</taxon>
        <taxon>Thermodesulfobacteriota</taxon>
        <taxon>Desulfovibrionia</taxon>
        <taxon>Desulfovibrionales</taxon>
        <taxon>Desulfovibrionaceae</taxon>
        <taxon>Desulfovibrio</taxon>
    </lineage>
</organism>
<evidence type="ECO:0000256" key="1">
    <source>
        <dbReference type="SAM" id="MobiDB-lite"/>
    </source>
</evidence>
<proteinExistence type="predicted"/>
<evidence type="ECO:0000256" key="2">
    <source>
        <dbReference type="SAM" id="SignalP"/>
    </source>
</evidence>
<sequence>MNHKKFITNLVICLLFLSSPSFAQDYTYPIVDTGQTTCFDNTSPIPCPAPGADFSGQDAQYKGNQPTYRDNGDGTVSDLVTGLMWVKNRGNKVTWDQALSGAESCKVGGYSDWRTPTIKELYSLIDFNGWLFAAPSGKPFINTQYFDFKYGNTQAGERDIDCQDWSATKYTGTTMNGNPTVFGVNFADGRIKGYPIIKHQNNQKNKLYIRYVRGNPEYGKNIFVDNSDKTVTDTATGLIWQKDDSTTKLDWKEALNYCDKLSLAGRSDWRLPNAKELQSIVDYKRSPAATDSAAIDPIFSVTSKESYYWTATTHLNGPRPGNAVYIAFGRAMGYMKRPGSSQGRWMDVHGAGAQRSDPKTGDPQQFPNGHGPQGDDIRINNYVRCVSGGQAIPDNPPPPSPELYSTNGPSNNRMMPPPPPPPRGNNQMQNDMSGMGQYGQMDGNGQGQRRGQGMGYGNGNGMMQGQGQGMRQGPPPQATTACVDMSRGDPCSFQTPRRTITGSCLQMNGMGDQLICVPAEHGRGMGMWE</sequence>
<name>A0A1X7CGZ3_9BACT</name>
<evidence type="ECO:0000313" key="5">
    <source>
        <dbReference type="Proteomes" id="UP000192906"/>
    </source>
</evidence>
<protein>
    <recommendedName>
        <fullName evidence="3">Lcl C-terminal domain-containing protein</fullName>
    </recommendedName>
</protein>
<feature type="domain" description="Lcl C-terminal" evidence="3">
    <location>
        <begin position="74"/>
        <end position="213"/>
    </location>
</feature>
<accession>A0A1X7CGZ3</accession>